<dbReference type="EMBL" id="CAJNOC010007246">
    <property type="protein sequence ID" value="CAF1094851.1"/>
    <property type="molecule type" value="Genomic_DNA"/>
</dbReference>
<keyword evidence="2" id="KW-1185">Reference proteome</keyword>
<dbReference type="AlphaFoldDB" id="A0A814NK67"/>
<dbReference type="Proteomes" id="UP000663879">
    <property type="component" value="Unassembled WGS sequence"/>
</dbReference>
<dbReference type="PANTHER" id="PTHR47027">
    <property type="entry name" value="REVERSE TRANSCRIPTASE DOMAIN-CONTAINING PROTEIN"/>
    <property type="match status" value="1"/>
</dbReference>
<feature type="non-terminal residue" evidence="1">
    <location>
        <position position="1"/>
    </location>
</feature>
<reference evidence="1" key="1">
    <citation type="submission" date="2021-02" db="EMBL/GenBank/DDBJ databases">
        <authorList>
            <person name="Nowell W R."/>
        </authorList>
    </citation>
    <scope>NUCLEOTIDE SEQUENCE</scope>
    <source>
        <strain evidence="1">Ploen Becks lab</strain>
    </source>
</reference>
<accession>A0A814NK67</accession>
<dbReference type="OrthoDB" id="6771993at2759"/>
<evidence type="ECO:0000313" key="2">
    <source>
        <dbReference type="Proteomes" id="UP000663879"/>
    </source>
</evidence>
<dbReference type="PANTHER" id="PTHR47027:SF20">
    <property type="entry name" value="REVERSE TRANSCRIPTASE-LIKE PROTEIN WITH RNA-DIRECTED DNA POLYMERASE DOMAIN"/>
    <property type="match status" value="1"/>
</dbReference>
<name>A0A814NK67_9BILA</name>
<comment type="caution">
    <text evidence="1">The sequence shown here is derived from an EMBL/GenBank/DDBJ whole genome shotgun (WGS) entry which is preliminary data.</text>
</comment>
<evidence type="ECO:0000313" key="1">
    <source>
        <dbReference type="EMBL" id="CAF1094851.1"/>
    </source>
</evidence>
<sequence length="107" mass="12349">GLLINAEKTIQMVFNIENGVPYVHDGHQISTLDGFKYLGSYIRSSEKDIDMRTGLTWTTFEKLRHILISSKIELKFRMRIFSAACIPVLLYGFESWTLTETSMEKLN</sequence>
<gene>
    <name evidence="1" type="ORF">OXX778_LOCUS20853</name>
</gene>
<proteinExistence type="predicted"/>
<protein>
    <submittedName>
        <fullName evidence="1">Uncharacterized protein</fullName>
    </submittedName>
</protein>
<organism evidence="1 2">
    <name type="scientific">Brachionus calyciflorus</name>
    <dbReference type="NCBI Taxonomy" id="104777"/>
    <lineage>
        <taxon>Eukaryota</taxon>
        <taxon>Metazoa</taxon>
        <taxon>Spiralia</taxon>
        <taxon>Gnathifera</taxon>
        <taxon>Rotifera</taxon>
        <taxon>Eurotatoria</taxon>
        <taxon>Monogononta</taxon>
        <taxon>Pseudotrocha</taxon>
        <taxon>Ploima</taxon>
        <taxon>Brachionidae</taxon>
        <taxon>Brachionus</taxon>
    </lineage>
</organism>